<feature type="compositionally biased region" description="Low complexity" evidence="1">
    <location>
        <begin position="82"/>
        <end position="154"/>
    </location>
</feature>
<keyword evidence="3" id="KW-1185">Reference proteome</keyword>
<protein>
    <submittedName>
        <fullName evidence="2">YtxH domain-containing protein</fullName>
    </submittedName>
</protein>
<evidence type="ECO:0000313" key="2">
    <source>
        <dbReference type="EMBL" id="MUN05727.1"/>
    </source>
</evidence>
<dbReference type="AlphaFoldDB" id="A0A7C9HFT8"/>
<dbReference type="EMBL" id="WODA01000002">
    <property type="protein sequence ID" value="MUN05727.1"/>
    <property type="molecule type" value="Genomic_DNA"/>
</dbReference>
<gene>
    <name evidence="2" type="ORF">GLX25_01155</name>
</gene>
<name>A0A7C9HFT8_9MICO</name>
<evidence type="ECO:0000256" key="1">
    <source>
        <dbReference type="SAM" id="MobiDB-lite"/>
    </source>
</evidence>
<accession>A0A7C9HFT8</accession>
<dbReference type="OrthoDB" id="5125216at2"/>
<feature type="region of interest" description="Disordered" evidence="1">
    <location>
        <begin position="73"/>
        <end position="154"/>
    </location>
</feature>
<organism evidence="2 3">
    <name type="scientific">Agromyces luteolus</name>
    <dbReference type="NCBI Taxonomy" id="88373"/>
    <lineage>
        <taxon>Bacteria</taxon>
        <taxon>Bacillati</taxon>
        <taxon>Actinomycetota</taxon>
        <taxon>Actinomycetes</taxon>
        <taxon>Micrococcales</taxon>
        <taxon>Microbacteriaceae</taxon>
        <taxon>Agromyces</taxon>
    </lineage>
</organism>
<evidence type="ECO:0000313" key="3">
    <source>
        <dbReference type="Proteomes" id="UP000480122"/>
    </source>
</evidence>
<proteinExistence type="predicted"/>
<reference evidence="2 3" key="1">
    <citation type="submission" date="2019-11" db="EMBL/GenBank/DDBJ databases">
        <title>Agromyces kandeliae sp. nov., isolated from mangrove soil.</title>
        <authorList>
            <person name="Wang R."/>
        </authorList>
    </citation>
    <scope>NUCLEOTIDE SEQUENCE [LARGE SCALE GENOMIC DNA]</scope>
    <source>
        <strain evidence="2 3">JCM 11431</strain>
    </source>
</reference>
<dbReference type="Proteomes" id="UP000480122">
    <property type="component" value="Unassembled WGS sequence"/>
</dbReference>
<sequence length="154" mass="15173">MKGKILFVVGLGVGYVLGTRAGRERYEQIQKAAQGVWNQPAVQDGVQTVKDFAMARVGDVSDAVLDNAKKLVRQISEGSTDTASKSSGGSTSTGSKSTASKSTASRSTASKSSGSGSTASKSSGSGSSTRSSSAKSGASGSKASGSSGSSSSSS</sequence>
<comment type="caution">
    <text evidence="2">The sequence shown here is derived from an EMBL/GenBank/DDBJ whole genome shotgun (WGS) entry which is preliminary data.</text>
</comment>